<feature type="compositionally biased region" description="Basic and acidic residues" evidence="1">
    <location>
        <begin position="47"/>
        <end position="63"/>
    </location>
</feature>
<feature type="region of interest" description="Disordered" evidence="1">
    <location>
        <begin position="1"/>
        <end position="128"/>
    </location>
</feature>
<sequence>MRTRSRAGAVSGAKDPEEDASPSQEVEDAEEATSGSDDEAPEEEQFEASKKSAAEKRQDEKKARQAASAQKKQQRRSRGGAAEALQGPEQPAAENEDRPGPPAEARPTVADDADAGETSGAEEELDLLPNEVLDAVAQTSALNPQRARERSIVSQHLRAGMGPQSSARKRRRVVKGKATGRVAGPVTVKVLGAVQSTHASRWACEGLGCGESARAFLKLRRYGPRVERSTAMLRPVRVDGV</sequence>
<feature type="compositionally biased region" description="Acidic residues" evidence="1">
    <location>
        <begin position="16"/>
        <end position="46"/>
    </location>
</feature>
<proteinExistence type="predicted"/>
<organism evidence="2 3">
    <name type="scientific">Auxenochlorella protothecoides</name>
    <name type="common">Green microalga</name>
    <name type="synonym">Chlorella protothecoides</name>
    <dbReference type="NCBI Taxonomy" id="3075"/>
    <lineage>
        <taxon>Eukaryota</taxon>
        <taxon>Viridiplantae</taxon>
        <taxon>Chlorophyta</taxon>
        <taxon>core chlorophytes</taxon>
        <taxon>Trebouxiophyceae</taxon>
        <taxon>Chlorellales</taxon>
        <taxon>Chlorellaceae</taxon>
        <taxon>Auxenochlorella</taxon>
    </lineage>
</organism>
<comment type="caution">
    <text evidence="2">The sequence shown here is derived from an EMBL/GenBank/DDBJ whole genome shotgun (WGS) entry which is preliminary data.</text>
</comment>
<protein>
    <submittedName>
        <fullName evidence="2">Uncharacterized protein</fullName>
    </submittedName>
</protein>
<accession>A0A3M7L117</accession>
<evidence type="ECO:0000313" key="2">
    <source>
        <dbReference type="EMBL" id="RMZ56451.1"/>
    </source>
</evidence>
<evidence type="ECO:0000256" key="1">
    <source>
        <dbReference type="SAM" id="MobiDB-lite"/>
    </source>
</evidence>
<dbReference type="Proteomes" id="UP000279271">
    <property type="component" value="Unassembled WGS sequence"/>
</dbReference>
<reference evidence="3" key="1">
    <citation type="journal article" date="2018" name="Algal Res.">
        <title>Characterization of plant carbon substrate utilization by Auxenochlorella protothecoides.</title>
        <authorList>
            <person name="Vogler B.W."/>
            <person name="Starkenburg S.R."/>
            <person name="Sudasinghe N."/>
            <person name="Schambach J.Y."/>
            <person name="Rollin J.A."/>
            <person name="Pattathil S."/>
            <person name="Barry A.N."/>
        </authorList>
    </citation>
    <scope>NUCLEOTIDE SEQUENCE [LARGE SCALE GENOMIC DNA]</scope>
    <source>
        <strain evidence="3">UTEX 25</strain>
    </source>
</reference>
<name>A0A3M7L117_AUXPR</name>
<dbReference type="AlphaFoldDB" id="A0A3M7L117"/>
<feature type="region of interest" description="Disordered" evidence="1">
    <location>
        <begin position="158"/>
        <end position="177"/>
    </location>
</feature>
<feature type="compositionally biased region" description="Acidic residues" evidence="1">
    <location>
        <begin position="111"/>
        <end position="126"/>
    </location>
</feature>
<evidence type="ECO:0000313" key="3">
    <source>
        <dbReference type="Proteomes" id="UP000279271"/>
    </source>
</evidence>
<dbReference type="EMBL" id="QOKY01000144">
    <property type="protein sequence ID" value="RMZ56451.1"/>
    <property type="molecule type" value="Genomic_DNA"/>
</dbReference>
<gene>
    <name evidence="2" type="ORF">APUTEX25_004674</name>
</gene>